<organism evidence="7 8">
    <name type="scientific">Streptomyces roseolus</name>
    <dbReference type="NCBI Taxonomy" id="67358"/>
    <lineage>
        <taxon>Bacteria</taxon>
        <taxon>Bacillati</taxon>
        <taxon>Actinomycetota</taxon>
        <taxon>Actinomycetes</taxon>
        <taxon>Kitasatosporales</taxon>
        <taxon>Streptomycetaceae</taxon>
        <taxon>Streptomyces</taxon>
    </lineage>
</organism>
<dbReference type="EC" id="2.7.11.1" evidence="7"/>
<keyword evidence="3 7" id="KW-0418">Kinase</keyword>
<dbReference type="PROSITE" id="PS00108">
    <property type="entry name" value="PROTEIN_KINASE_ST"/>
    <property type="match status" value="1"/>
</dbReference>
<dbReference type="InterPro" id="IPR011009">
    <property type="entry name" value="Kinase-like_dom_sf"/>
</dbReference>
<evidence type="ECO:0000313" key="7">
    <source>
        <dbReference type="EMBL" id="MDX2290968.1"/>
    </source>
</evidence>
<keyword evidence="2" id="KW-0547">Nucleotide-binding</keyword>
<sequence>MGSVFLARSRSGRLVAIKVIRPEFAADPRFRERFRQEIEAARKVGGFHTAAVVDADADAPQPWMASAYVEGPTLQAEIAERGALSAAELWRLAAALAEALKAIHSHGLVHRDLKPANIVLASDGPRVLDFGIARAVEESRLTTDGVVVGTAGYHSPEQALGRPVTGASDVFALGAVLVSASGGSAFGHGSPAGLMYRVVHENPDVSTVPPSLRPVVLACLHKEPSRRPDPHELLNLCAAEAGATPTHDDTVLDDAPPPRTVPSPPRPPRQPPTVTAENPSPPLAVYGVRRSVWLVQILRNALGVAGLVTGAVLSGTDAVPVAVPVTCGSAAFFLAIRLLGLLGTAKDGLSLSSRGIGLGPPNNLVVMPWHDIEALELTRHSGWTELTVHLAVVRQLPTGAHHPTWVRSGRNGATRIRTRRLTPLDTTPQLPDAVRAFAKWQRIRVSEG</sequence>
<dbReference type="SMART" id="SM00220">
    <property type="entry name" value="S_TKc"/>
    <property type="match status" value="1"/>
</dbReference>
<evidence type="ECO:0000313" key="8">
    <source>
        <dbReference type="Proteomes" id="UP001278571"/>
    </source>
</evidence>
<dbReference type="InterPro" id="IPR008271">
    <property type="entry name" value="Ser/Thr_kinase_AS"/>
</dbReference>
<evidence type="ECO:0000256" key="1">
    <source>
        <dbReference type="ARBA" id="ARBA00022679"/>
    </source>
</evidence>
<dbReference type="EMBL" id="JAWJZF010000162">
    <property type="protein sequence ID" value="MDX2290968.1"/>
    <property type="molecule type" value="Genomic_DNA"/>
</dbReference>
<proteinExistence type="predicted"/>
<dbReference type="GO" id="GO:0004674">
    <property type="term" value="F:protein serine/threonine kinase activity"/>
    <property type="evidence" value="ECO:0007669"/>
    <property type="project" value="UniProtKB-EC"/>
</dbReference>
<dbReference type="Gene3D" id="1.10.510.10">
    <property type="entry name" value="Transferase(Phosphotransferase) domain 1"/>
    <property type="match status" value="1"/>
</dbReference>
<evidence type="ECO:0000256" key="5">
    <source>
        <dbReference type="SAM" id="MobiDB-lite"/>
    </source>
</evidence>
<dbReference type="Gene3D" id="3.30.200.20">
    <property type="entry name" value="Phosphorylase Kinase, domain 1"/>
    <property type="match status" value="1"/>
</dbReference>
<dbReference type="SUPFAM" id="SSF56112">
    <property type="entry name" value="Protein kinase-like (PK-like)"/>
    <property type="match status" value="1"/>
</dbReference>
<dbReference type="PANTHER" id="PTHR43289">
    <property type="entry name" value="MITOGEN-ACTIVATED PROTEIN KINASE KINASE KINASE 20-RELATED"/>
    <property type="match status" value="1"/>
</dbReference>
<dbReference type="PANTHER" id="PTHR43289:SF34">
    <property type="entry name" value="SERINE_THREONINE-PROTEIN KINASE YBDM-RELATED"/>
    <property type="match status" value="1"/>
</dbReference>
<accession>A0ABU4JZP7</accession>
<gene>
    <name evidence="7" type="ORF">R2363_02080</name>
</gene>
<keyword evidence="1 7" id="KW-0808">Transferase</keyword>
<comment type="caution">
    <text evidence="7">The sequence shown here is derived from an EMBL/GenBank/DDBJ whole genome shotgun (WGS) entry which is preliminary data.</text>
</comment>
<keyword evidence="4" id="KW-0067">ATP-binding</keyword>
<evidence type="ECO:0000256" key="2">
    <source>
        <dbReference type="ARBA" id="ARBA00022741"/>
    </source>
</evidence>
<feature type="domain" description="Protein kinase" evidence="6">
    <location>
        <begin position="1"/>
        <end position="250"/>
    </location>
</feature>
<evidence type="ECO:0000256" key="4">
    <source>
        <dbReference type="ARBA" id="ARBA00022840"/>
    </source>
</evidence>
<evidence type="ECO:0000259" key="6">
    <source>
        <dbReference type="PROSITE" id="PS50011"/>
    </source>
</evidence>
<name>A0ABU4JZP7_9ACTN</name>
<keyword evidence="8" id="KW-1185">Reference proteome</keyword>
<feature type="compositionally biased region" description="Pro residues" evidence="5">
    <location>
        <begin position="255"/>
        <end position="271"/>
    </location>
</feature>
<feature type="region of interest" description="Disordered" evidence="5">
    <location>
        <begin position="245"/>
        <end position="281"/>
    </location>
</feature>
<dbReference type="CDD" id="cd14014">
    <property type="entry name" value="STKc_PknB_like"/>
    <property type="match status" value="1"/>
</dbReference>
<dbReference type="Proteomes" id="UP001278571">
    <property type="component" value="Unassembled WGS sequence"/>
</dbReference>
<dbReference type="Pfam" id="PF00069">
    <property type="entry name" value="Pkinase"/>
    <property type="match status" value="1"/>
</dbReference>
<dbReference type="InterPro" id="IPR000719">
    <property type="entry name" value="Prot_kinase_dom"/>
</dbReference>
<reference evidence="7 8" key="1">
    <citation type="submission" date="2023-10" db="EMBL/GenBank/DDBJ databases">
        <authorList>
            <person name="Wang X.X."/>
        </authorList>
    </citation>
    <scope>NUCLEOTIDE SEQUENCE [LARGE SCALE GENOMIC DNA]</scope>
    <source>
        <strain evidence="7 8">NBRC 12816</strain>
    </source>
</reference>
<dbReference type="PROSITE" id="PS50011">
    <property type="entry name" value="PROTEIN_KINASE_DOM"/>
    <property type="match status" value="1"/>
</dbReference>
<evidence type="ECO:0000256" key="3">
    <source>
        <dbReference type="ARBA" id="ARBA00022777"/>
    </source>
</evidence>
<protein>
    <submittedName>
        <fullName evidence="7">Serine/threonine-protein kinase</fullName>
        <ecNumber evidence="7">2.7.11.1</ecNumber>
    </submittedName>
</protein>